<evidence type="ECO:0000313" key="2">
    <source>
        <dbReference type="EMBL" id="GEX24672.1"/>
    </source>
</evidence>
<dbReference type="AlphaFoldDB" id="A0A699H3G6"/>
<dbReference type="EMBL" id="BKCJ010097378">
    <property type="protein sequence ID" value="GEX24672.1"/>
    <property type="molecule type" value="Genomic_DNA"/>
</dbReference>
<comment type="caution">
    <text evidence="2">The sequence shown here is derived from an EMBL/GenBank/DDBJ whole genome shotgun (WGS) entry which is preliminary data.</text>
</comment>
<organism evidence="2">
    <name type="scientific">Tanacetum cinerariifolium</name>
    <name type="common">Dalmatian daisy</name>
    <name type="synonym">Chrysanthemum cinerariifolium</name>
    <dbReference type="NCBI Taxonomy" id="118510"/>
    <lineage>
        <taxon>Eukaryota</taxon>
        <taxon>Viridiplantae</taxon>
        <taxon>Streptophyta</taxon>
        <taxon>Embryophyta</taxon>
        <taxon>Tracheophyta</taxon>
        <taxon>Spermatophyta</taxon>
        <taxon>Magnoliopsida</taxon>
        <taxon>eudicotyledons</taxon>
        <taxon>Gunneridae</taxon>
        <taxon>Pentapetalae</taxon>
        <taxon>asterids</taxon>
        <taxon>campanulids</taxon>
        <taxon>Asterales</taxon>
        <taxon>Asteraceae</taxon>
        <taxon>Asteroideae</taxon>
        <taxon>Anthemideae</taxon>
        <taxon>Anthemidinae</taxon>
        <taxon>Tanacetum</taxon>
    </lineage>
</organism>
<sequence>MAQEGQGDTKRMDIGGRLRCAKGRKKSKTSETTSESASGGLNLNEKANEAVEETQEFRPMRRDRAKTKKKAADSSRGGAYSFVDLVAEKFYNMKQKK</sequence>
<feature type="compositionally biased region" description="Basic and acidic residues" evidence="1">
    <location>
        <begin position="7"/>
        <end position="16"/>
    </location>
</feature>
<name>A0A699H3G6_TANCI</name>
<protein>
    <submittedName>
        <fullName evidence="2">Uncharacterized protein</fullName>
    </submittedName>
</protein>
<proteinExistence type="predicted"/>
<gene>
    <name evidence="2" type="ORF">Tci_296647</name>
</gene>
<evidence type="ECO:0000256" key="1">
    <source>
        <dbReference type="SAM" id="MobiDB-lite"/>
    </source>
</evidence>
<reference evidence="2" key="1">
    <citation type="journal article" date="2019" name="Sci. Rep.">
        <title>Draft genome of Tanacetum cinerariifolium, the natural source of mosquito coil.</title>
        <authorList>
            <person name="Yamashiro T."/>
            <person name="Shiraishi A."/>
            <person name="Satake H."/>
            <person name="Nakayama K."/>
        </authorList>
    </citation>
    <scope>NUCLEOTIDE SEQUENCE</scope>
</reference>
<feature type="region of interest" description="Disordered" evidence="1">
    <location>
        <begin position="1"/>
        <end position="74"/>
    </location>
</feature>
<accession>A0A699H3G6</accession>